<reference evidence="1" key="1">
    <citation type="journal article" date="2021" name="Microb. Physiol.">
        <title>Proteogenomic Insights into the Physiology of Marine, Sulfate-Reducing, Filamentous Desulfonema limicola and Desulfonema magnum.</title>
        <authorList>
            <person name="Schnaars V."/>
            <person name="Wohlbrand L."/>
            <person name="Scheve S."/>
            <person name="Hinrichs C."/>
            <person name="Reinhardt R."/>
            <person name="Rabus R."/>
        </authorList>
    </citation>
    <scope>NUCLEOTIDE SEQUENCE</scope>
    <source>
        <strain evidence="1">4be13</strain>
    </source>
</reference>
<name>A0A975GKP5_9BACT</name>
<dbReference type="AlphaFoldDB" id="A0A975GKP5"/>
<dbReference type="KEGG" id="dmm:dnm_000030"/>
<protein>
    <submittedName>
        <fullName evidence="1">Uncharacterized protein</fullName>
    </submittedName>
</protein>
<sequence length="175" mass="19398">MPDNIAHQLSETPMAEMVGSMAMGIAEAQFDLDMTSTRIAEMMTGKYKTDDGETMDTMVMFNDQKLSLLELGFTPSFYQFVEAVLDIKVSVSINQDQTSEQEKTTTTTKTKTKRHGFLGLGGSTTTTKVTTVSARFSSRFQYSAEGASVIRTKMVPVPPPSILQDRMRELAEENK</sequence>
<accession>A0A975GKP5</accession>
<organism evidence="1 2">
    <name type="scientific">Desulfonema magnum</name>
    <dbReference type="NCBI Taxonomy" id="45655"/>
    <lineage>
        <taxon>Bacteria</taxon>
        <taxon>Pseudomonadati</taxon>
        <taxon>Thermodesulfobacteriota</taxon>
        <taxon>Desulfobacteria</taxon>
        <taxon>Desulfobacterales</taxon>
        <taxon>Desulfococcaceae</taxon>
        <taxon>Desulfonema</taxon>
    </lineage>
</organism>
<evidence type="ECO:0000313" key="2">
    <source>
        <dbReference type="Proteomes" id="UP000663722"/>
    </source>
</evidence>
<dbReference type="Proteomes" id="UP000663722">
    <property type="component" value="Chromosome"/>
</dbReference>
<gene>
    <name evidence="1" type="ORF">dnm_000030</name>
</gene>
<proteinExistence type="predicted"/>
<dbReference type="EMBL" id="CP061800">
    <property type="protein sequence ID" value="QTA84013.1"/>
    <property type="molecule type" value="Genomic_DNA"/>
</dbReference>
<keyword evidence="2" id="KW-1185">Reference proteome</keyword>
<evidence type="ECO:0000313" key="1">
    <source>
        <dbReference type="EMBL" id="QTA84013.1"/>
    </source>
</evidence>